<dbReference type="InterPro" id="IPR005025">
    <property type="entry name" value="FMN_Rdtase-like_dom"/>
</dbReference>
<dbReference type="InterPro" id="IPR010089">
    <property type="entry name" value="Flavoprotein_WrbA-like"/>
</dbReference>
<dbReference type="InterPro" id="IPR029039">
    <property type="entry name" value="Flavoprotein-like_sf"/>
</dbReference>
<evidence type="ECO:0000256" key="1">
    <source>
        <dbReference type="ARBA" id="ARBA00006961"/>
    </source>
</evidence>
<proteinExistence type="inferred from homology"/>
<reference evidence="4" key="1">
    <citation type="journal article" date="2019" name="Int. J. Syst. Evol. Microbiol.">
        <title>The Global Catalogue of Microorganisms (GCM) 10K type strain sequencing project: providing services to taxonomists for standard genome sequencing and annotation.</title>
        <authorList>
            <consortium name="The Broad Institute Genomics Platform"/>
            <consortium name="The Broad Institute Genome Sequencing Center for Infectious Disease"/>
            <person name="Wu L."/>
            <person name="Ma J."/>
        </authorList>
    </citation>
    <scope>NUCLEOTIDE SEQUENCE [LARGE SCALE GENOMIC DNA]</scope>
    <source>
        <strain evidence="4">JCM 16373</strain>
    </source>
</reference>
<keyword evidence="4" id="KW-1185">Reference proteome</keyword>
<protein>
    <submittedName>
        <fullName evidence="3">NAD(P)H:quinone oxidoreductase</fullName>
    </submittedName>
</protein>
<accession>A0ABP6CNC4</accession>
<dbReference type="SUPFAM" id="SSF52218">
    <property type="entry name" value="Flavoproteins"/>
    <property type="match status" value="1"/>
</dbReference>
<gene>
    <name evidence="3" type="primary">wrbA</name>
    <name evidence="3" type="ORF">GCM10009863_37740</name>
</gene>
<dbReference type="RefSeq" id="WP_344567422.1">
    <property type="nucleotide sequence ID" value="NZ_BAAARJ010000011.1"/>
</dbReference>
<evidence type="ECO:0000259" key="2">
    <source>
        <dbReference type="PROSITE" id="PS50902"/>
    </source>
</evidence>
<name>A0ABP6CNC4_9ACTN</name>
<comment type="similarity">
    <text evidence="1">Belongs to the WrbA family.</text>
</comment>
<sequence>MSAATSPSSTPAGPVKLAVIYYSATGTVATIAKEMAETAERVGADVRLRRVRELAPQEAVDSNPAWAENARATADIPEATPDDIDWADAVLFGTPTRYGNVTSQLKQYLDMLGPLWQEGRLADKVYSGFTSSATLHGGQESTLLALYNTVHHFGGILVAPGYTDPSKFVDGNPYGTSHVDAQGQSPVEGTTLKAARVQCERVVRVTRALASGFAEN</sequence>
<dbReference type="PANTHER" id="PTHR30546">
    <property type="entry name" value="FLAVODOXIN-RELATED PROTEIN WRBA-RELATED"/>
    <property type="match status" value="1"/>
</dbReference>
<dbReference type="PANTHER" id="PTHR30546:SF23">
    <property type="entry name" value="FLAVOPROTEIN-LIKE PROTEIN YCP4-RELATED"/>
    <property type="match status" value="1"/>
</dbReference>
<dbReference type="InterPro" id="IPR008254">
    <property type="entry name" value="Flavodoxin/NO_synth"/>
</dbReference>
<organism evidence="3 4">
    <name type="scientific">Streptomyces axinellae</name>
    <dbReference type="NCBI Taxonomy" id="552788"/>
    <lineage>
        <taxon>Bacteria</taxon>
        <taxon>Bacillati</taxon>
        <taxon>Actinomycetota</taxon>
        <taxon>Actinomycetes</taxon>
        <taxon>Kitasatosporales</taxon>
        <taxon>Streptomycetaceae</taxon>
        <taxon>Streptomyces</taxon>
    </lineage>
</organism>
<evidence type="ECO:0000313" key="3">
    <source>
        <dbReference type="EMBL" id="GAA2620142.1"/>
    </source>
</evidence>
<dbReference type="EMBL" id="BAAARJ010000011">
    <property type="protein sequence ID" value="GAA2620142.1"/>
    <property type="molecule type" value="Genomic_DNA"/>
</dbReference>
<evidence type="ECO:0000313" key="4">
    <source>
        <dbReference type="Proteomes" id="UP001501447"/>
    </source>
</evidence>
<comment type="caution">
    <text evidence="3">The sequence shown here is derived from an EMBL/GenBank/DDBJ whole genome shotgun (WGS) entry which is preliminary data.</text>
</comment>
<dbReference type="NCBIfam" id="TIGR01755">
    <property type="entry name" value="flav_wrbA"/>
    <property type="match status" value="1"/>
</dbReference>
<dbReference type="Pfam" id="PF03358">
    <property type="entry name" value="FMN_red"/>
    <property type="match status" value="1"/>
</dbReference>
<dbReference type="Proteomes" id="UP001501447">
    <property type="component" value="Unassembled WGS sequence"/>
</dbReference>
<feature type="domain" description="Flavodoxin-like" evidence="2">
    <location>
        <begin position="17"/>
        <end position="216"/>
    </location>
</feature>
<dbReference type="PROSITE" id="PS50902">
    <property type="entry name" value="FLAVODOXIN_LIKE"/>
    <property type="match status" value="1"/>
</dbReference>
<dbReference type="Gene3D" id="3.40.50.360">
    <property type="match status" value="1"/>
</dbReference>
<dbReference type="NCBIfam" id="NF002999">
    <property type="entry name" value="PRK03767.1"/>
    <property type="match status" value="1"/>
</dbReference>